<name>A0A518H401_9BACT</name>
<organism evidence="1 2">
    <name type="scientific">Tautonia plasticadhaerens</name>
    <dbReference type="NCBI Taxonomy" id="2527974"/>
    <lineage>
        <taxon>Bacteria</taxon>
        <taxon>Pseudomonadati</taxon>
        <taxon>Planctomycetota</taxon>
        <taxon>Planctomycetia</taxon>
        <taxon>Isosphaerales</taxon>
        <taxon>Isosphaeraceae</taxon>
        <taxon>Tautonia</taxon>
    </lineage>
</organism>
<dbReference type="Proteomes" id="UP000317835">
    <property type="component" value="Chromosome"/>
</dbReference>
<dbReference type="RefSeq" id="WP_145271269.1">
    <property type="nucleotide sequence ID" value="NZ_CP036426.1"/>
</dbReference>
<dbReference type="KEGG" id="tpla:ElP_34850"/>
<gene>
    <name evidence="1" type="ORF">ElP_34850</name>
</gene>
<protein>
    <submittedName>
        <fullName evidence="1">Uncharacterized protein</fullName>
    </submittedName>
</protein>
<accession>A0A518H401</accession>
<evidence type="ECO:0000313" key="1">
    <source>
        <dbReference type="EMBL" id="QDV35581.1"/>
    </source>
</evidence>
<dbReference type="EMBL" id="CP036426">
    <property type="protein sequence ID" value="QDV35581.1"/>
    <property type="molecule type" value="Genomic_DNA"/>
</dbReference>
<proteinExistence type="predicted"/>
<dbReference type="AlphaFoldDB" id="A0A518H401"/>
<keyword evidence="2" id="KW-1185">Reference proteome</keyword>
<reference evidence="1 2" key="1">
    <citation type="submission" date="2019-02" db="EMBL/GenBank/DDBJ databases">
        <title>Deep-cultivation of Planctomycetes and their phenomic and genomic characterization uncovers novel biology.</title>
        <authorList>
            <person name="Wiegand S."/>
            <person name="Jogler M."/>
            <person name="Boedeker C."/>
            <person name="Pinto D."/>
            <person name="Vollmers J."/>
            <person name="Rivas-Marin E."/>
            <person name="Kohn T."/>
            <person name="Peeters S.H."/>
            <person name="Heuer A."/>
            <person name="Rast P."/>
            <person name="Oberbeckmann S."/>
            <person name="Bunk B."/>
            <person name="Jeske O."/>
            <person name="Meyerdierks A."/>
            <person name="Storesund J.E."/>
            <person name="Kallscheuer N."/>
            <person name="Luecker S."/>
            <person name="Lage O.M."/>
            <person name="Pohl T."/>
            <person name="Merkel B.J."/>
            <person name="Hornburger P."/>
            <person name="Mueller R.-W."/>
            <person name="Bruemmer F."/>
            <person name="Labrenz M."/>
            <person name="Spormann A.M."/>
            <person name="Op den Camp H."/>
            <person name="Overmann J."/>
            <person name="Amann R."/>
            <person name="Jetten M.S.M."/>
            <person name="Mascher T."/>
            <person name="Medema M.H."/>
            <person name="Devos D.P."/>
            <person name="Kaster A.-K."/>
            <person name="Ovreas L."/>
            <person name="Rohde M."/>
            <person name="Galperin M.Y."/>
            <person name="Jogler C."/>
        </authorList>
    </citation>
    <scope>NUCLEOTIDE SEQUENCE [LARGE SCALE GENOMIC DNA]</scope>
    <source>
        <strain evidence="1 2">ElP</strain>
    </source>
</reference>
<sequence>MKESNRRLVGAALLAVAGMMLLGARPQGEPDGLFAGLEVGQAVGVKDLGTAYEVTVFEGGQPAGYEVTEIGADHLGIRDHAGVVERRIPITSIKSVAWMRLGRTLDRPVARSGRGCD</sequence>
<evidence type="ECO:0000313" key="2">
    <source>
        <dbReference type="Proteomes" id="UP000317835"/>
    </source>
</evidence>